<dbReference type="Proteomes" id="UP000297407">
    <property type="component" value="Unassembled WGS sequence"/>
</dbReference>
<reference evidence="2 3" key="1">
    <citation type="submission" date="2019-04" db="EMBL/GenBank/DDBJ databases">
        <title>Flavobacterium sp. strain DS2-A Genome sequencing and assembly.</title>
        <authorList>
            <person name="Kim I."/>
        </authorList>
    </citation>
    <scope>NUCLEOTIDE SEQUENCE [LARGE SCALE GENOMIC DNA]</scope>
    <source>
        <strain evidence="2 3">DS2-A</strain>
    </source>
</reference>
<dbReference type="OrthoDB" id="1488584at2"/>
<gene>
    <name evidence="2" type="ORF">E4635_03965</name>
</gene>
<protein>
    <submittedName>
        <fullName evidence="2">Uncharacterized protein</fullName>
    </submittedName>
</protein>
<evidence type="ECO:0000313" key="3">
    <source>
        <dbReference type="Proteomes" id="UP000297407"/>
    </source>
</evidence>
<accession>A0A4Z0LBG8</accession>
<feature type="chain" id="PRO_5021302615" evidence="1">
    <location>
        <begin position="20"/>
        <end position="824"/>
    </location>
</feature>
<evidence type="ECO:0000256" key="1">
    <source>
        <dbReference type="SAM" id="SignalP"/>
    </source>
</evidence>
<sequence length="824" mass="91532">MKCITLSVLFLLIFTSANAQIFNVDPSGKVSPTVTSTKFNSITFIVDKKFKNKKFEIYLADGTTIANTNNATLESDFSRNVNDLNYTITIGQDRKILGCNGCLDVTDDFSVKLDNKVIGSFHLLQLINPDIEKVIPSNEIYYPGSVVNDALFIAAAIGTQTKAGTIKKILESQYRIVNVTDLNTNLFLKTDLQYVYRGTPQGGLSLKGLGSAVGGLDVTNIADGLAKFIVKRTKEELSVAFFQKFKDDLDTYKDLKSLFPQTHGLLMVIDQEIYTYSNYINNLREAFRADINVLDESLPKIVDNHDTFFKLEKNYIFKVSLLSGCYLSSKLKHDVHPGDILQGFPLNYFDGAPTADKSKIEVLKGGIQTIQLFSESLKESNPEKGKYWVDNAKLRELVNNPTAIKIYLGLLLQVAKYKYNDVIYSSSANLYTLLNDQKYVDSFSQDYPKYKQFVISLNGKTEELNKMIKDFDVKVSDSVKVEQYAKYFKATVQLVQSVTEITNLPVFANVTDVNTIVKDSKSYFDVAYQVTDLVSAINRKRYPEAINNVVLIYKTIYVTPVKEQVPTDVKELTKKEKIAIAEKAISAAETDSQQAIGPVLNSDIEITKKINNYPTSKDANYVLTVMAKYGAFMANMIEAKNSNEVAEAIESVALPVGSASIKRKSNFNVSLNAYCGLFTGSEIIKDVDPNKPFKFNSYGVTAPIGISISKGNSIFFIPASKSGFSTSFFISLVDLGAIAAYRFQDTTTEQVPTIKLGDIFSPGLFMSIGIPKTPISVNFGAQTGPNLRKVTSTTNDYSKNTYVRYSVSVCVDIPLLNLYTKSHQ</sequence>
<evidence type="ECO:0000313" key="2">
    <source>
        <dbReference type="EMBL" id="TGD59016.1"/>
    </source>
</evidence>
<comment type="caution">
    <text evidence="2">The sequence shown here is derived from an EMBL/GenBank/DDBJ whole genome shotgun (WGS) entry which is preliminary data.</text>
</comment>
<feature type="signal peptide" evidence="1">
    <location>
        <begin position="1"/>
        <end position="19"/>
    </location>
</feature>
<dbReference type="EMBL" id="SRLH01000002">
    <property type="protein sequence ID" value="TGD59016.1"/>
    <property type="molecule type" value="Genomic_DNA"/>
</dbReference>
<keyword evidence="1" id="KW-0732">Signal</keyword>
<dbReference type="AlphaFoldDB" id="A0A4Z0LBG8"/>
<proteinExistence type="predicted"/>
<name>A0A4Z0LBG8_9FLAO</name>
<dbReference type="RefSeq" id="WP_135525326.1">
    <property type="nucleotide sequence ID" value="NZ_SRLH01000002.1"/>
</dbReference>
<keyword evidence="3" id="KW-1185">Reference proteome</keyword>
<organism evidence="2 3">
    <name type="scientific">Flavobacterium humi</name>
    <dbReference type="NCBI Taxonomy" id="2562683"/>
    <lineage>
        <taxon>Bacteria</taxon>
        <taxon>Pseudomonadati</taxon>
        <taxon>Bacteroidota</taxon>
        <taxon>Flavobacteriia</taxon>
        <taxon>Flavobacteriales</taxon>
        <taxon>Flavobacteriaceae</taxon>
        <taxon>Flavobacterium</taxon>
    </lineage>
</organism>